<reference evidence="1 2" key="1">
    <citation type="submission" date="2007-01" db="EMBL/GenBank/DDBJ databases">
        <title>Annotation of the draft genome assembly of Thermosinus carboxydivorans Nor1.</title>
        <authorList>
            <consortium name="US DOE Joint Genome Institute (JGI-ORNL)"/>
            <person name="Larimer F."/>
            <person name="Land M."/>
            <person name="Hauser L."/>
        </authorList>
    </citation>
    <scope>NUCLEOTIDE SEQUENCE [LARGE SCALE GENOMIC DNA]</scope>
    <source>
        <strain evidence="1 2">Nor1</strain>
    </source>
</reference>
<dbReference type="EMBL" id="AAWL01000001">
    <property type="protein sequence ID" value="EAX48830.1"/>
    <property type="molecule type" value="Genomic_DNA"/>
</dbReference>
<dbReference type="eggNOG" id="ENOG5033N8Z">
    <property type="taxonomic scope" value="Bacteria"/>
</dbReference>
<proteinExistence type="predicted"/>
<dbReference type="Proteomes" id="UP000005139">
    <property type="component" value="Unassembled WGS sequence"/>
</dbReference>
<accession>A1HLX8</accession>
<protein>
    <submittedName>
        <fullName evidence="1">Uncharacterized protein</fullName>
    </submittedName>
</protein>
<dbReference type="OrthoDB" id="1683614at2"/>
<sequence length="105" mass="11419">MPMPKVVALQAHMGALAELLRRKGYTVIDLYEACRPGVKVDALLYTGYHPDMATSFSSVTETADITIGAGALENHPAPVRVNITGLRPETALAALEERLRRFSPQ</sequence>
<organism evidence="1 2">
    <name type="scientific">Thermosinus carboxydivorans Nor1</name>
    <dbReference type="NCBI Taxonomy" id="401526"/>
    <lineage>
        <taxon>Bacteria</taxon>
        <taxon>Bacillati</taxon>
        <taxon>Bacillota</taxon>
        <taxon>Negativicutes</taxon>
        <taxon>Selenomonadales</taxon>
        <taxon>Sporomusaceae</taxon>
        <taxon>Thermosinus</taxon>
    </lineage>
</organism>
<dbReference type="AlphaFoldDB" id="A1HLX8"/>
<reference evidence="1 2" key="2">
    <citation type="submission" date="2007-01" db="EMBL/GenBank/DDBJ databases">
        <title>Sequencing of the draft genome and assembly of Thermosinus carboxydivorans Nor1.</title>
        <authorList>
            <consortium name="US DOE Joint Genome Institute (JGI-PGF)"/>
            <person name="Copeland A."/>
            <person name="Lucas S."/>
            <person name="Lapidus A."/>
            <person name="Barry K."/>
            <person name="Glavina del Rio T."/>
            <person name="Dalin E."/>
            <person name="Tice H."/>
            <person name="Bruce D."/>
            <person name="Pitluck S."/>
            <person name="Richardson P."/>
        </authorList>
    </citation>
    <scope>NUCLEOTIDE SEQUENCE [LARGE SCALE GENOMIC DNA]</scope>
    <source>
        <strain evidence="1 2">Nor1</strain>
    </source>
</reference>
<comment type="caution">
    <text evidence="1">The sequence shown here is derived from an EMBL/GenBank/DDBJ whole genome shotgun (WGS) entry which is preliminary data.</text>
</comment>
<evidence type="ECO:0000313" key="1">
    <source>
        <dbReference type="EMBL" id="EAX48830.1"/>
    </source>
</evidence>
<name>A1HLX8_9FIRM</name>
<evidence type="ECO:0000313" key="2">
    <source>
        <dbReference type="Proteomes" id="UP000005139"/>
    </source>
</evidence>
<gene>
    <name evidence="1" type="ORF">TcarDRAFT_2519</name>
</gene>
<keyword evidence="2" id="KW-1185">Reference proteome</keyword>